<dbReference type="OrthoDB" id="4456959at2759"/>
<dbReference type="InterPro" id="IPR036864">
    <property type="entry name" value="Zn2-C6_fun-type_DNA-bd_sf"/>
</dbReference>
<reference evidence="6 7" key="1">
    <citation type="submission" date="2021-08" db="EMBL/GenBank/DDBJ databases">
        <title>Draft Genome Sequence of Phanerochaete sordida strain YK-624.</title>
        <authorList>
            <person name="Mori T."/>
            <person name="Dohra H."/>
            <person name="Suzuki T."/>
            <person name="Kawagishi H."/>
            <person name="Hirai H."/>
        </authorList>
    </citation>
    <scope>NUCLEOTIDE SEQUENCE [LARGE SCALE GENOMIC DNA]</scope>
    <source>
        <strain evidence="6 7">YK-624</strain>
    </source>
</reference>
<dbReference type="Pfam" id="PF04082">
    <property type="entry name" value="Fungal_trans"/>
    <property type="match status" value="1"/>
</dbReference>
<evidence type="ECO:0000313" key="6">
    <source>
        <dbReference type="EMBL" id="GJE89779.1"/>
    </source>
</evidence>
<dbReference type="CDD" id="cd00067">
    <property type="entry name" value="GAL4"/>
    <property type="match status" value="1"/>
</dbReference>
<evidence type="ECO:0000256" key="1">
    <source>
        <dbReference type="ARBA" id="ARBA00022723"/>
    </source>
</evidence>
<feature type="coiled-coil region" evidence="3">
    <location>
        <begin position="76"/>
        <end position="103"/>
    </location>
</feature>
<evidence type="ECO:0000256" key="4">
    <source>
        <dbReference type="SAM" id="MobiDB-lite"/>
    </source>
</evidence>
<dbReference type="PROSITE" id="PS00463">
    <property type="entry name" value="ZN2_CY6_FUNGAL_1"/>
    <property type="match status" value="1"/>
</dbReference>
<dbReference type="GO" id="GO:0000981">
    <property type="term" value="F:DNA-binding transcription factor activity, RNA polymerase II-specific"/>
    <property type="evidence" value="ECO:0007669"/>
    <property type="project" value="InterPro"/>
</dbReference>
<dbReference type="Gene3D" id="4.10.240.10">
    <property type="entry name" value="Zn(2)-C6 fungal-type DNA-binding domain"/>
    <property type="match status" value="1"/>
</dbReference>
<evidence type="ECO:0000256" key="2">
    <source>
        <dbReference type="ARBA" id="ARBA00023242"/>
    </source>
</evidence>
<keyword evidence="1" id="KW-0479">Metal-binding</keyword>
<dbReference type="GO" id="GO:0008270">
    <property type="term" value="F:zinc ion binding"/>
    <property type="evidence" value="ECO:0007669"/>
    <property type="project" value="InterPro"/>
</dbReference>
<dbReference type="InterPro" id="IPR001138">
    <property type="entry name" value="Zn2Cys6_DnaBD"/>
</dbReference>
<dbReference type="AlphaFoldDB" id="A0A9P3G9C4"/>
<dbReference type="GO" id="GO:0003677">
    <property type="term" value="F:DNA binding"/>
    <property type="evidence" value="ECO:0007669"/>
    <property type="project" value="InterPro"/>
</dbReference>
<name>A0A9P3G9C4_9APHY</name>
<keyword evidence="2" id="KW-0539">Nucleus</keyword>
<evidence type="ECO:0000256" key="3">
    <source>
        <dbReference type="SAM" id="Coils"/>
    </source>
</evidence>
<dbReference type="PROSITE" id="PS50048">
    <property type="entry name" value="ZN2_CY6_FUNGAL_2"/>
    <property type="match status" value="1"/>
</dbReference>
<organism evidence="6 7">
    <name type="scientific">Phanerochaete sordida</name>
    <dbReference type="NCBI Taxonomy" id="48140"/>
    <lineage>
        <taxon>Eukaryota</taxon>
        <taxon>Fungi</taxon>
        <taxon>Dikarya</taxon>
        <taxon>Basidiomycota</taxon>
        <taxon>Agaricomycotina</taxon>
        <taxon>Agaricomycetes</taxon>
        <taxon>Polyporales</taxon>
        <taxon>Phanerochaetaceae</taxon>
        <taxon>Phanerochaete</taxon>
    </lineage>
</organism>
<dbReference type="CDD" id="cd12148">
    <property type="entry name" value="fungal_TF_MHR"/>
    <property type="match status" value="1"/>
</dbReference>
<proteinExistence type="predicted"/>
<feature type="compositionally biased region" description="Polar residues" evidence="4">
    <location>
        <begin position="104"/>
        <end position="122"/>
    </location>
</feature>
<evidence type="ECO:0000259" key="5">
    <source>
        <dbReference type="PROSITE" id="PS50048"/>
    </source>
</evidence>
<dbReference type="PANTHER" id="PTHR46910">
    <property type="entry name" value="TRANSCRIPTION FACTOR PDR1"/>
    <property type="match status" value="1"/>
</dbReference>
<dbReference type="Pfam" id="PF00172">
    <property type="entry name" value="Zn_clus"/>
    <property type="match status" value="1"/>
</dbReference>
<evidence type="ECO:0000313" key="7">
    <source>
        <dbReference type="Proteomes" id="UP000703269"/>
    </source>
</evidence>
<sequence length="768" mass="86747">MSDRENIEREEEDDMTQYFGRKRFRACDRCRKRKVRCDKLDDEATTCSMCAPLGESCTYTDTSEQKKKRFVDDEYVKGLEQEVALLRILVAELQAKLNEQEAISSVGTVSTKTGRPPQNSLSSREEASDDALLEGFRSISLTDTHHSRFLGRSSHFPIMKAVSKIKQEYAEASRRGGNDVLTNRPQRRSQFWLRVFDYRTRDPPYTDFPEPTLMNELIDNYFRTIHFDFPLLHRPSFLQGVVEGRYITDEGFGAVVLLVCALGARFSNNPATLPPDAQSWQVAGWHWFDQVRSMRRLMPLTTTTPADLQVTTLAAAYVASLALQYTNSSVVGHGLRLAQDLGVHRRMTYGKEPTVHSEGRKRAFWCLITMDSAMSAHLGRPCAIHEEDFDLDYPIECDDEYWLADDSRDAFKQPPEKPSAVSHFVWYLKLMRINSRALQTLYSLQGAKNLQVPEAAQEIVAELDSELNQWMDSLPPHLKYESTREDIPFAAQAASLQASYHHLRIFTHRPFITMPRDVPLPFPSLEICTSAARSCIQVLERYFTLSGPALIYQYHISSVFQAGMILLLRIWQKMRVSATADVATEFEHVDKALRILQSLELYWDVAGRSWDMLNDIMSIVKSRHLQLAAGSSRYGADFQQDTPSTVLPSPQHSSNQAPLVCFDALASAVTSGLGPTTDTLSLLHQANSWDTSSAPLAGAQPEYDLAQQNLDAIFAELLPTFGYDESLVMQSDAQPSFEFAQQPREEWVQSAYGPSASVWDSYRAGGSS</sequence>
<dbReference type="InterPro" id="IPR050987">
    <property type="entry name" value="AtrR-like"/>
</dbReference>
<dbReference type="PANTHER" id="PTHR46910:SF38">
    <property type="entry name" value="ZN(2)-C6 FUNGAL-TYPE DOMAIN-CONTAINING PROTEIN"/>
    <property type="match status" value="1"/>
</dbReference>
<dbReference type="EMBL" id="BPQB01000014">
    <property type="protein sequence ID" value="GJE89779.1"/>
    <property type="molecule type" value="Genomic_DNA"/>
</dbReference>
<dbReference type="Proteomes" id="UP000703269">
    <property type="component" value="Unassembled WGS sequence"/>
</dbReference>
<feature type="region of interest" description="Disordered" evidence="4">
    <location>
        <begin position="104"/>
        <end position="127"/>
    </location>
</feature>
<accession>A0A9P3G9C4</accession>
<dbReference type="SMART" id="SM00906">
    <property type="entry name" value="Fungal_trans"/>
    <property type="match status" value="1"/>
</dbReference>
<protein>
    <submittedName>
        <fullName evidence="6">Zn(II)2Cys6 transcription factor</fullName>
    </submittedName>
</protein>
<dbReference type="SUPFAM" id="SSF57701">
    <property type="entry name" value="Zn2/Cys6 DNA-binding domain"/>
    <property type="match status" value="1"/>
</dbReference>
<keyword evidence="3" id="KW-0175">Coiled coil</keyword>
<keyword evidence="7" id="KW-1185">Reference proteome</keyword>
<comment type="caution">
    <text evidence="6">The sequence shown here is derived from an EMBL/GenBank/DDBJ whole genome shotgun (WGS) entry which is preliminary data.</text>
</comment>
<gene>
    <name evidence="6" type="ORF">PsYK624_058860</name>
</gene>
<dbReference type="InterPro" id="IPR007219">
    <property type="entry name" value="XnlR_reg_dom"/>
</dbReference>
<dbReference type="SMART" id="SM00066">
    <property type="entry name" value="GAL4"/>
    <property type="match status" value="1"/>
</dbReference>
<dbReference type="GO" id="GO:0006351">
    <property type="term" value="P:DNA-templated transcription"/>
    <property type="evidence" value="ECO:0007669"/>
    <property type="project" value="InterPro"/>
</dbReference>
<feature type="domain" description="Zn(2)-C6 fungal-type" evidence="5">
    <location>
        <begin position="26"/>
        <end position="59"/>
    </location>
</feature>